<dbReference type="Proteomes" id="UP001386955">
    <property type="component" value="Unassembled WGS sequence"/>
</dbReference>
<sequence>MNSSCATHFTIEEIVNISTLMGDAGVSSKIELSHSKPKAYEEHTWRSSWPLQLMRRKAKKRWNLNFSAIQKKRKKQLGEFNKYFGLMRSFDMDLGDIFSREINLFANAVEMTIMGAKSPDEELQSNYKVLKVTQRELSLGKNPRNLQTKHKSHWARHVASENAGELIGRSKVATSSRTRHKCMLPRKYMPPNEKLSHHGRKGLKVLLGETYRLAKLILGLLIFKFS</sequence>
<gene>
    <name evidence="1" type="ORF">VNO78_16118</name>
</gene>
<evidence type="ECO:0000313" key="1">
    <source>
        <dbReference type="EMBL" id="KAK7395556.1"/>
    </source>
</evidence>
<evidence type="ECO:0000313" key="2">
    <source>
        <dbReference type="Proteomes" id="UP001386955"/>
    </source>
</evidence>
<keyword evidence="2" id="KW-1185">Reference proteome</keyword>
<comment type="caution">
    <text evidence="1">The sequence shown here is derived from an EMBL/GenBank/DDBJ whole genome shotgun (WGS) entry which is preliminary data.</text>
</comment>
<dbReference type="AlphaFoldDB" id="A0AAN9SGK9"/>
<accession>A0AAN9SGK9</accession>
<reference evidence="1 2" key="1">
    <citation type="submission" date="2024-01" db="EMBL/GenBank/DDBJ databases">
        <title>The genomes of 5 underutilized Papilionoideae crops provide insights into root nodulation and disease resistanc.</title>
        <authorList>
            <person name="Jiang F."/>
        </authorList>
    </citation>
    <scope>NUCLEOTIDE SEQUENCE [LARGE SCALE GENOMIC DNA]</scope>
    <source>
        <strain evidence="1">DUOXIRENSHENG_FW03</strain>
        <tissue evidence="1">Leaves</tissue>
    </source>
</reference>
<proteinExistence type="predicted"/>
<organism evidence="1 2">
    <name type="scientific">Psophocarpus tetragonolobus</name>
    <name type="common">Winged bean</name>
    <name type="synonym">Dolichos tetragonolobus</name>
    <dbReference type="NCBI Taxonomy" id="3891"/>
    <lineage>
        <taxon>Eukaryota</taxon>
        <taxon>Viridiplantae</taxon>
        <taxon>Streptophyta</taxon>
        <taxon>Embryophyta</taxon>
        <taxon>Tracheophyta</taxon>
        <taxon>Spermatophyta</taxon>
        <taxon>Magnoliopsida</taxon>
        <taxon>eudicotyledons</taxon>
        <taxon>Gunneridae</taxon>
        <taxon>Pentapetalae</taxon>
        <taxon>rosids</taxon>
        <taxon>fabids</taxon>
        <taxon>Fabales</taxon>
        <taxon>Fabaceae</taxon>
        <taxon>Papilionoideae</taxon>
        <taxon>50 kb inversion clade</taxon>
        <taxon>NPAAA clade</taxon>
        <taxon>indigoferoid/millettioid clade</taxon>
        <taxon>Phaseoleae</taxon>
        <taxon>Psophocarpus</taxon>
    </lineage>
</organism>
<dbReference type="EMBL" id="JAYMYS010000004">
    <property type="protein sequence ID" value="KAK7395556.1"/>
    <property type="molecule type" value="Genomic_DNA"/>
</dbReference>
<protein>
    <submittedName>
        <fullName evidence="1">Uncharacterized protein</fullName>
    </submittedName>
</protein>
<name>A0AAN9SGK9_PSOTE</name>